<evidence type="ECO:0000256" key="1">
    <source>
        <dbReference type="SAM" id="Phobius"/>
    </source>
</evidence>
<name>A0ABU5V3S3_9GAMM</name>
<evidence type="ECO:0000313" key="3">
    <source>
        <dbReference type="EMBL" id="MEA5668020.1"/>
    </source>
</evidence>
<keyword evidence="1" id="KW-0812">Transmembrane</keyword>
<evidence type="ECO:0000259" key="2">
    <source>
        <dbReference type="Pfam" id="PF14258"/>
    </source>
</evidence>
<dbReference type="EMBL" id="JAYFUH010000173">
    <property type="protein sequence ID" value="MEA5668020.1"/>
    <property type="molecule type" value="Genomic_DNA"/>
</dbReference>
<accession>A0ABU5V3S3</accession>
<reference evidence="3 4" key="1">
    <citation type="submission" date="2023-12" db="EMBL/GenBank/DDBJ databases">
        <title>Stenotrophomonas guangdongensis sp. nov., isolated from wilted pepper plants (Capsicum annuum).</title>
        <authorList>
            <person name="Qiu M."/>
            <person name="Li Y."/>
            <person name="Liu Q."/>
            <person name="Zhang X."/>
            <person name="Huang Y."/>
            <person name="Guo R."/>
            <person name="Hu M."/>
            <person name="Zhou J."/>
            <person name="Zhou X."/>
        </authorList>
    </citation>
    <scope>NUCLEOTIDE SEQUENCE [LARGE SCALE GENOMIC DNA]</scope>
    <source>
        <strain evidence="3 4">MH1</strain>
    </source>
</reference>
<feature type="domain" description="DUF4350" evidence="2">
    <location>
        <begin position="46"/>
        <end position="211"/>
    </location>
</feature>
<organism evidence="3 4">
    <name type="scientific">Stenotrophomonas capsici</name>
    <dbReference type="NCBI Taxonomy" id="3110230"/>
    <lineage>
        <taxon>Bacteria</taxon>
        <taxon>Pseudomonadati</taxon>
        <taxon>Pseudomonadota</taxon>
        <taxon>Gammaproteobacteria</taxon>
        <taxon>Lysobacterales</taxon>
        <taxon>Lysobacteraceae</taxon>
        <taxon>Stenotrophomonas</taxon>
    </lineage>
</organism>
<protein>
    <submittedName>
        <fullName evidence="3">DUF4350 domain-containing protein</fullName>
    </submittedName>
</protein>
<dbReference type="InterPro" id="IPR025646">
    <property type="entry name" value="DUF4350"/>
</dbReference>
<keyword evidence="1" id="KW-1133">Transmembrane helix</keyword>
<dbReference type="Proteomes" id="UP001301653">
    <property type="component" value="Unassembled WGS sequence"/>
</dbReference>
<gene>
    <name evidence="3" type="ORF">VA603_10790</name>
</gene>
<dbReference type="Pfam" id="PF14258">
    <property type="entry name" value="DUF4350"/>
    <property type="match status" value="1"/>
</dbReference>
<comment type="caution">
    <text evidence="3">The sequence shown here is derived from an EMBL/GenBank/DDBJ whole genome shotgun (WGS) entry which is preliminary data.</text>
</comment>
<keyword evidence="4" id="KW-1185">Reference proteome</keyword>
<sequence>MSARLRYGLIAGIGVLVSALVLAWVFSAVERRKEEITLPAYGEPTYNPLYALRETLRRDGQKAESRRQLDLADMKLQPGDTVVMLDDPRLLSPPQVSGLLDWVQFGGHLVLQMPGADEELDGDDAGLLEQLGVETSEVPARCLPWRVNGQEEHKEFCSGNRFTVDGSTRVERRWGDGTDATLAWARLRYGTGRIDVLGSTDFLRNGRGEYETGLRDIPHRDLARLVLAPNYGKGTTHLVYEMQMPSLWRTLLKQGWPVWLPLLLALLAWLWARSQRFGALQPSPRGDRRSLLEHVRASGEHLHRYGKSPLLYDAVRQSFLARLRRRAPVAAALVGDAQAQAIADHLQWPLARVQSALQVPPSRDDNALRERIRLLIQMRNQL</sequence>
<proteinExistence type="predicted"/>
<feature type="transmembrane region" description="Helical" evidence="1">
    <location>
        <begin position="7"/>
        <end position="26"/>
    </location>
</feature>
<keyword evidence="1" id="KW-0472">Membrane</keyword>
<dbReference type="RefSeq" id="WP_323438820.1">
    <property type="nucleotide sequence ID" value="NZ_JAYFUH010000173.1"/>
</dbReference>
<evidence type="ECO:0000313" key="4">
    <source>
        <dbReference type="Proteomes" id="UP001301653"/>
    </source>
</evidence>